<dbReference type="PANTHER" id="PTHR11905:SF159">
    <property type="entry name" value="ADAM METALLOPROTEASE"/>
    <property type="match status" value="1"/>
</dbReference>
<evidence type="ECO:0000256" key="1">
    <source>
        <dbReference type="ARBA" id="ARBA00022670"/>
    </source>
</evidence>
<dbReference type="Gene3D" id="3.40.390.10">
    <property type="entry name" value="Collagenase (Catalytic Domain)"/>
    <property type="match status" value="1"/>
</dbReference>
<evidence type="ECO:0000256" key="8">
    <source>
        <dbReference type="PROSITE-ProRule" id="PRU00276"/>
    </source>
</evidence>
<comment type="caution">
    <text evidence="8">Lacks conserved residue(s) required for the propagation of feature annotation.</text>
</comment>
<keyword evidence="9" id="KW-0732">Signal</keyword>
<evidence type="ECO:0000256" key="7">
    <source>
        <dbReference type="ARBA" id="ARBA00023180"/>
    </source>
</evidence>
<keyword evidence="2" id="KW-0479">Metal-binding</keyword>
<dbReference type="SUPFAM" id="SSF55486">
    <property type="entry name" value="Metalloproteases ('zincins'), catalytic domain"/>
    <property type="match status" value="1"/>
</dbReference>
<dbReference type="PROSITE" id="PS50215">
    <property type="entry name" value="ADAM_MEPRO"/>
    <property type="match status" value="1"/>
</dbReference>
<dbReference type="PANTHER" id="PTHR11905">
    <property type="entry name" value="ADAM A DISINTEGRIN AND METALLOPROTEASE DOMAIN"/>
    <property type="match status" value="1"/>
</dbReference>
<feature type="chain" id="PRO_5043528555" evidence="9">
    <location>
        <begin position="20"/>
        <end position="478"/>
    </location>
</feature>
<evidence type="ECO:0000256" key="6">
    <source>
        <dbReference type="ARBA" id="ARBA00023157"/>
    </source>
</evidence>
<keyword evidence="4" id="KW-0862">Zinc</keyword>
<dbReference type="InterPro" id="IPR001590">
    <property type="entry name" value="Peptidase_M12B"/>
</dbReference>
<reference evidence="11 12" key="1">
    <citation type="journal article" date="2021" name="Elife">
        <title>Chloroplast acquisition without the gene transfer in kleptoplastic sea slugs, Plakobranchus ocellatus.</title>
        <authorList>
            <person name="Maeda T."/>
            <person name="Takahashi S."/>
            <person name="Yoshida T."/>
            <person name="Shimamura S."/>
            <person name="Takaki Y."/>
            <person name="Nagai Y."/>
            <person name="Toyoda A."/>
            <person name="Suzuki Y."/>
            <person name="Arimoto A."/>
            <person name="Ishii H."/>
            <person name="Satoh N."/>
            <person name="Nishiyama T."/>
            <person name="Hasebe M."/>
            <person name="Maruyama T."/>
            <person name="Minagawa J."/>
            <person name="Obokata J."/>
            <person name="Shigenobu S."/>
        </authorList>
    </citation>
    <scope>NUCLEOTIDE SEQUENCE [LARGE SCALE GENOMIC DNA]</scope>
</reference>
<dbReference type="Pfam" id="PF01421">
    <property type="entry name" value="Reprolysin"/>
    <property type="match status" value="1"/>
</dbReference>
<name>A0AAV4DSK3_9GAST</name>
<keyword evidence="1" id="KW-0645">Protease</keyword>
<keyword evidence="6" id="KW-1015">Disulfide bond</keyword>
<accession>A0AAV4DSK3</accession>
<gene>
    <name evidence="11" type="ORF">PoB_007356800</name>
</gene>
<evidence type="ECO:0000256" key="5">
    <source>
        <dbReference type="ARBA" id="ARBA00023049"/>
    </source>
</evidence>
<feature type="domain" description="Peptidase M12B" evidence="10">
    <location>
        <begin position="24"/>
        <end position="232"/>
    </location>
</feature>
<dbReference type="AlphaFoldDB" id="A0AAV4DSK3"/>
<organism evidence="11 12">
    <name type="scientific">Plakobranchus ocellatus</name>
    <dbReference type="NCBI Taxonomy" id="259542"/>
    <lineage>
        <taxon>Eukaryota</taxon>
        <taxon>Metazoa</taxon>
        <taxon>Spiralia</taxon>
        <taxon>Lophotrochozoa</taxon>
        <taxon>Mollusca</taxon>
        <taxon>Gastropoda</taxon>
        <taxon>Heterobranchia</taxon>
        <taxon>Euthyneura</taxon>
        <taxon>Panpulmonata</taxon>
        <taxon>Sacoglossa</taxon>
        <taxon>Placobranchoidea</taxon>
        <taxon>Plakobranchidae</taxon>
        <taxon>Plakobranchus</taxon>
    </lineage>
</organism>
<feature type="signal peptide" evidence="9">
    <location>
        <begin position="1"/>
        <end position="19"/>
    </location>
</feature>
<evidence type="ECO:0000313" key="11">
    <source>
        <dbReference type="EMBL" id="GFO47063.1"/>
    </source>
</evidence>
<evidence type="ECO:0000313" key="12">
    <source>
        <dbReference type="Proteomes" id="UP000735302"/>
    </source>
</evidence>
<evidence type="ECO:0000256" key="2">
    <source>
        <dbReference type="ARBA" id="ARBA00022723"/>
    </source>
</evidence>
<dbReference type="InterPro" id="IPR024079">
    <property type="entry name" value="MetalloPept_cat_dom_sf"/>
</dbReference>
<evidence type="ECO:0000259" key="10">
    <source>
        <dbReference type="PROSITE" id="PS50215"/>
    </source>
</evidence>
<proteinExistence type="predicted"/>
<dbReference type="Proteomes" id="UP000735302">
    <property type="component" value="Unassembled WGS sequence"/>
</dbReference>
<dbReference type="GO" id="GO:0004222">
    <property type="term" value="F:metalloendopeptidase activity"/>
    <property type="evidence" value="ECO:0007669"/>
    <property type="project" value="InterPro"/>
</dbReference>
<dbReference type="Pfam" id="PF17771">
    <property type="entry name" value="ADAMTS_CR_2"/>
    <property type="match status" value="1"/>
</dbReference>
<comment type="caution">
    <text evidence="11">The sequence shown here is derived from an EMBL/GenBank/DDBJ whole genome shotgun (WGS) entry which is preliminary data.</text>
</comment>
<dbReference type="InterPro" id="IPR041645">
    <property type="entry name" value="ADAMTS_CR_2"/>
</dbReference>
<keyword evidence="3" id="KW-0378">Hydrolase</keyword>
<dbReference type="GO" id="GO:0006509">
    <property type="term" value="P:membrane protein ectodomain proteolysis"/>
    <property type="evidence" value="ECO:0007669"/>
    <property type="project" value="TreeGrafter"/>
</dbReference>
<sequence length="478" mass="52904">MRWAVIFVACFLCVAFVRTADPKYVIECYFVLDDKAIEPYVKEDRSTYIKDVSTDFLYFANLVNERLSFMKQYGLDIEIQVLKIDIDFQGVIYSTTYPAANKDNILSAFESWLKSTDAEATIGYDMAILLTGYELSGAYIEGYSHEGTICGADRDPAVSVVHFNGLPQVSNSLAKEVAKVLGAEFDGYSSPHIMRMGIDPREASNYYFAECSAFDIKQFIDSIDASCLLQTKKEATAPIMAPEFYDGKLLDPDRLCRRAMGDERSAACRTPNLYGTDSMSGDSICVKIYCLEPNSLPGRVCTDFWVAEGTPCDKDKICRRGKCIDDQYGIAKDVIKDCAYGDEPTLNNGKTCPEMIRTDGSSKCYSYSNSCCKTCAQYITDVKGCEYGDHSIVVGGAPTTCDAYLKRYGKHNCGSQVVKDICCESCQGYSRRKRAGLDFLTLPDGPVMESAYPVGGGDEDMKEIAMAHIPDKPVIVID</sequence>
<dbReference type="GO" id="GO:0046872">
    <property type="term" value="F:metal ion binding"/>
    <property type="evidence" value="ECO:0007669"/>
    <property type="project" value="UniProtKB-KW"/>
</dbReference>
<evidence type="ECO:0000256" key="4">
    <source>
        <dbReference type="ARBA" id="ARBA00022833"/>
    </source>
</evidence>
<keyword evidence="7" id="KW-0325">Glycoprotein</keyword>
<dbReference type="Gene3D" id="3.40.1620.60">
    <property type="match status" value="1"/>
</dbReference>
<keyword evidence="5 11" id="KW-0482">Metalloprotease</keyword>
<keyword evidence="12" id="KW-1185">Reference proteome</keyword>
<evidence type="ECO:0000256" key="9">
    <source>
        <dbReference type="SAM" id="SignalP"/>
    </source>
</evidence>
<evidence type="ECO:0000256" key="3">
    <source>
        <dbReference type="ARBA" id="ARBA00022801"/>
    </source>
</evidence>
<feature type="active site" evidence="8">
    <location>
        <position position="176"/>
    </location>
</feature>
<dbReference type="EMBL" id="BLXT01008249">
    <property type="protein sequence ID" value="GFO47063.1"/>
    <property type="molecule type" value="Genomic_DNA"/>
</dbReference>
<protein>
    <submittedName>
        <fullName evidence="11">A disintegrin and metalloproteinase with thrombospondin motifs 1</fullName>
    </submittedName>
</protein>